<evidence type="ECO:0000259" key="1">
    <source>
        <dbReference type="PROSITE" id="PS50994"/>
    </source>
</evidence>
<feature type="domain" description="Integrase catalytic" evidence="1">
    <location>
        <begin position="190"/>
        <end position="361"/>
    </location>
</feature>
<organism evidence="2 3">
    <name type="scientific">Parnassius apollo</name>
    <name type="common">Apollo butterfly</name>
    <name type="synonym">Papilio apollo</name>
    <dbReference type="NCBI Taxonomy" id="110799"/>
    <lineage>
        <taxon>Eukaryota</taxon>
        <taxon>Metazoa</taxon>
        <taxon>Ecdysozoa</taxon>
        <taxon>Arthropoda</taxon>
        <taxon>Hexapoda</taxon>
        <taxon>Insecta</taxon>
        <taxon>Pterygota</taxon>
        <taxon>Neoptera</taxon>
        <taxon>Endopterygota</taxon>
        <taxon>Lepidoptera</taxon>
        <taxon>Glossata</taxon>
        <taxon>Ditrysia</taxon>
        <taxon>Papilionoidea</taxon>
        <taxon>Papilionidae</taxon>
        <taxon>Parnassiinae</taxon>
        <taxon>Parnassini</taxon>
        <taxon>Parnassius</taxon>
        <taxon>Parnassius</taxon>
    </lineage>
</organism>
<keyword evidence="3" id="KW-1185">Reference proteome</keyword>
<reference evidence="2" key="1">
    <citation type="submission" date="2021-04" db="EMBL/GenBank/DDBJ databases">
        <authorList>
            <person name="Tunstrom K."/>
        </authorList>
    </citation>
    <scope>NUCLEOTIDE SEQUENCE</scope>
</reference>
<dbReference type="EMBL" id="CAJQZP010001679">
    <property type="protein sequence ID" value="CAG5058564.1"/>
    <property type="molecule type" value="Genomic_DNA"/>
</dbReference>
<dbReference type="OrthoDB" id="441971at2759"/>
<dbReference type="Proteomes" id="UP000691718">
    <property type="component" value="Unassembled WGS sequence"/>
</dbReference>
<evidence type="ECO:0000313" key="3">
    <source>
        <dbReference type="Proteomes" id="UP000691718"/>
    </source>
</evidence>
<accession>A0A8S3YAV5</accession>
<sequence>MSECDQDVDRQEFYLRLDEVYKIKHASSNPLLTPTQYASLIERVNLARNNFKKTSADYRLLKRYETVKTPSGEKLIFAKCSSPGKRQYFVNTDEIYDIVRLIHSKLNHARLRRMMDEIKKKYKNITGQIVTVYLSLCKTCKDKDSRRKLDITNDVSDVGSSSSLNVNEPTITFSTENNTNEENGSDLGNITVYPELYSRGQVDILGVITSSSIDEYKYMMVYRDFVNKYTHLKALKSTKIDETVEALLEIFLVFGAPNILQSKNDISITTKICHRMSDINSDIKIVAGEPNPCESDFNGKSNNDILIDLNNWVKRYKKCKWQQALKYIQYSLNTTFNKVLCKTASETVFGSNPSRGLASLMRKEEYDYLQTEDELIEVLEKKEWQHDMSEQLLQQESLIPAESFTKLEPEEDEVSLIL</sequence>
<name>A0A8S3YAV5_PARAO</name>
<dbReference type="InterPro" id="IPR001584">
    <property type="entry name" value="Integrase_cat-core"/>
</dbReference>
<dbReference type="GO" id="GO:0015074">
    <property type="term" value="P:DNA integration"/>
    <property type="evidence" value="ECO:0007669"/>
    <property type="project" value="InterPro"/>
</dbReference>
<gene>
    <name evidence="2" type="ORF">PAPOLLO_LOCUS27624</name>
</gene>
<comment type="caution">
    <text evidence="2">The sequence shown here is derived from an EMBL/GenBank/DDBJ whole genome shotgun (WGS) entry which is preliminary data.</text>
</comment>
<evidence type="ECO:0000313" key="2">
    <source>
        <dbReference type="EMBL" id="CAG5058564.1"/>
    </source>
</evidence>
<proteinExistence type="predicted"/>
<dbReference type="AlphaFoldDB" id="A0A8S3YAV5"/>
<protein>
    <submittedName>
        <fullName evidence="2">(apollo) hypothetical protein</fullName>
    </submittedName>
</protein>
<dbReference type="PROSITE" id="PS50994">
    <property type="entry name" value="INTEGRASE"/>
    <property type="match status" value="1"/>
</dbReference>